<evidence type="ECO:0000313" key="2">
    <source>
        <dbReference type="Proteomes" id="UP000054144"/>
    </source>
</evidence>
<gene>
    <name evidence="1" type="ORF">FISHEDRAFT_37327</name>
</gene>
<accession>A0A0D7AIU5</accession>
<reference evidence="1 2" key="1">
    <citation type="journal article" date="2015" name="Fungal Genet. Biol.">
        <title>Evolution of novel wood decay mechanisms in Agaricales revealed by the genome sequences of Fistulina hepatica and Cylindrobasidium torrendii.</title>
        <authorList>
            <person name="Floudas D."/>
            <person name="Held B.W."/>
            <person name="Riley R."/>
            <person name="Nagy L.G."/>
            <person name="Koehler G."/>
            <person name="Ransdell A.S."/>
            <person name="Younus H."/>
            <person name="Chow J."/>
            <person name="Chiniquy J."/>
            <person name="Lipzen A."/>
            <person name="Tritt A."/>
            <person name="Sun H."/>
            <person name="Haridas S."/>
            <person name="LaButti K."/>
            <person name="Ohm R.A."/>
            <person name="Kues U."/>
            <person name="Blanchette R.A."/>
            <person name="Grigoriev I.V."/>
            <person name="Minto R.E."/>
            <person name="Hibbett D.S."/>
        </authorList>
    </citation>
    <scope>NUCLEOTIDE SEQUENCE [LARGE SCALE GENOMIC DNA]</scope>
    <source>
        <strain evidence="1 2">ATCC 64428</strain>
    </source>
</reference>
<sequence length="736" mass="81331">MIPLLRDQGIVQRLFQTLLDTSGGRRSLVRLARTCHSIAEPALDALWRELDSFAPLVKLFPDGLLKKSKKTPTSLAPPSGEEWSKFLDYGQRVRCITYDESSNAVPSSIMTVLVDSKPQKYILPELTHLTWRFVSAEGLRLATHFLNPRLQSLTLESSAQVPDIVAFLEEKTRQLKLSSFTFSSFFSLPDNFVDALLPQRSLQSLSLFAPGCLAPEVGRWVASLLQLQKLQLDLSGCTVTAVTRFFDEVALGLSPPSSPRSFSDSGYADDTEVKKGLNVGARFLSLRQLYLTGSVEAVTVFIKHLGCPLEYLELVVDPLPQESAWTLLCMAVSDCFGDSLKTLRLVGTKPARVDSLRSRPKPGSPPPLHLPLHGLAHLKAMQRLEINLPQTTFDRSDIANIADACPQLADLVLCPLARFSSNCVSKITLEDMALLTMHCRRLRSISATLDACITNTEIFRLSTISSPSLLRLHVGYSRVRNPVHVAILLSHLAPYLESLKWCQEVSSRAGMPDVNSAIWQQVFDLLGPMQGVRLTEREWALRALQSFASMRPEVHDKGIEASLPYRHAEVQATTETTEAAIQKSIVYSSKEVDAVPTSHSVALGAMPETADEIVDACSCYTDEAIDAYPETESVDIDATEEHTDSNDMLSGFGSPGTTRSGLTKLTMVTLAKSWLLAGRIFVLWPLMLPARVFKAFFALFWELASKMRPTADPLAVHPQVEIAAAERLEVRDLSRD</sequence>
<dbReference type="GO" id="GO:0031146">
    <property type="term" value="P:SCF-dependent proteasomal ubiquitin-dependent protein catabolic process"/>
    <property type="evidence" value="ECO:0007669"/>
    <property type="project" value="TreeGrafter"/>
</dbReference>
<evidence type="ECO:0000313" key="1">
    <source>
        <dbReference type="EMBL" id="KIY51216.1"/>
    </source>
</evidence>
<dbReference type="InterPro" id="IPR032675">
    <property type="entry name" value="LRR_dom_sf"/>
</dbReference>
<dbReference type="GO" id="GO:0019005">
    <property type="term" value="C:SCF ubiquitin ligase complex"/>
    <property type="evidence" value="ECO:0007669"/>
    <property type="project" value="TreeGrafter"/>
</dbReference>
<dbReference type="AlphaFoldDB" id="A0A0D7AIU5"/>
<evidence type="ECO:0008006" key="3">
    <source>
        <dbReference type="Google" id="ProtNLM"/>
    </source>
</evidence>
<name>A0A0D7AIU5_9AGAR</name>
<dbReference type="EMBL" id="KN881666">
    <property type="protein sequence ID" value="KIY51216.1"/>
    <property type="molecule type" value="Genomic_DNA"/>
</dbReference>
<dbReference type="PANTHER" id="PTHR13318">
    <property type="entry name" value="PARTNER OF PAIRED, ISOFORM B-RELATED"/>
    <property type="match status" value="1"/>
</dbReference>
<dbReference type="Gene3D" id="3.80.10.10">
    <property type="entry name" value="Ribonuclease Inhibitor"/>
    <property type="match status" value="1"/>
</dbReference>
<keyword evidence="2" id="KW-1185">Reference proteome</keyword>
<dbReference type="OrthoDB" id="268763at2759"/>
<protein>
    <recommendedName>
        <fullName evidence="3">F-box domain-containing protein</fullName>
    </recommendedName>
</protein>
<dbReference type="Proteomes" id="UP000054144">
    <property type="component" value="Unassembled WGS sequence"/>
</dbReference>
<organism evidence="1 2">
    <name type="scientific">Fistulina hepatica ATCC 64428</name>
    <dbReference type="NCBI Taxonomy" id="1128425"/>
    <lineage>
        <taxon>Eukaryota</taxon>
        <taxon>Fungi</taxon>
        <taxon>Dikarya</taxon>
        <taxon>Basidiomycota</taxon>
        <taxon>Agaricomycotina</taxon>
        <taxon>Agaricomycetes</taxon>
        <taxon>Agaricomycetidae</taxon>
        <taxon>Agaricales</taxon>
        <taxon>Fistulinaceae</taxon>
        <taxon>Fistulina</taxon>
    </lineage>
</organism>
<proteinExistence type="predicted"/>